<evidence type="ECO:0000313" key="3">
    <source>
        <dbReference type="Proteomes" id="UP001160148"/>
    </source>
</evidence>
<dbReference type="Proteomes" id="UP001160148">
    <property type="component" value="Unassembled WGS sequence"/>
</dbReference>
<dbReference type="EMBL" id="CARXXK010000001">
    <property type="protein sequence ID" value="CAI6350702.1"/>
    <property type="molecule type" value="Genomic_DNA"/>
</dbReference>
<accession>A0AAV0W4J6</accession>
<dbReference type="AlphaFoldDB" id="A0AAV0W4J6"/>
<proteinExistence type="predicted"/>
<name>A0AAV0W4J6_9HEMI</name>
<reference evidence="2 3" key="1">
    <citation type="submission" date="2023-01" db="EMBL/GenBank/DDBJ databases">
        <authorList>
            <person name="Whitehead M."/>
        </authorList>
    </citation>
    <scope>NUCLEOTIDE SEQUENCE [LARGE SCALE GENOMIC DNA]</scope>
</reference>
<keyword evidence="3" id="KW-1185">Reference proteome</keyword>
<evidence type="ECO:0000313" key="2">
    <source>
        <dbReference type="EMBL" id="CAI6350702.1"/>
    </source>
</evidence>
<sequence>MSATGSTQERPTVQDEEQSQTVHNLKDGYPNGLSNISDEKTSTKNTLKLMAIPLELVLIPVTVFRPQTKKCSTKPKNEYYM</sequence>
<evidence type="ECO:0000256" key="1">
    <source>
        <dbReference type="SAM" id="MobiDB-lite"/>
    </source>
</evidence>
<comment type="caution">
    <text evidence="2">The sequence shown here is derived from an EMBL/GenBank/DDBJ whole genome shotgun (WGS) entry which is preliminary data.</text>
</comment>
<protein>
    <submittedName>
        <fullName evidence="2">Uncharacterized protein</fullName>
    </submittedName>
</protein>
<feature type="region of interest" description="Disordered" evidence="1">
    <location>
        <begin position="1"/>
        <end position="40"/>
    </location>
</feature>
<feature type="compositionally biased region" description="Polar residues" evidence="1">
    <location>
        <begin position="1"/>
        <end position="11"/>
    </location>
</feature>
<gene>
    <name evidence="2" type="ORF">MEUPH1_LOCUS7134</name>
</gene>
<organism evidence="2 3">
    <name type="scientific">Macrosiphum euphorbiae</name>
    <name type="common">potato aphid</name>
    <dbReference type="NCBI Taxonomy" id="13131"/>
    <lineage>
        <taxon>Eukaryota</taxon>
        <taxon>Metazoa</taxon>
        <taxon>Ecdysozoa</taxon>
        <taxon>Arthropoda</taxon>
        <taxon>Hexapoda</taxon>
        <taxon>Insecta</taxon>
        <taxon>Pterygota</taxon>
        <taxon>Neoptera</taxon>
        <taxon>Paraneoptera</taxon>
        <taxon>Hemiptera</taxon>
        <taxon>Sternorrhyncha</taxon>
        <taxon>Aphidomorpha</taxon>
        <taxon>Aphidoidea</taxon>
        <taxon>Aphididae</taxon>
        <taxon>Macrosiphini</taxon>
        <taxon>Macrosiphum</taxon>
    </lineage>
</organism>